<dbReference type="AlphaFoldDB" id="A0A0R2FYB2"/>
<comment type="caution">
    <text evidence="1">The sequence shown here is derived from an EMBL/GenBank/DDBJ whole genome shotgun (WGS) entry which is preliminary data.</text>
</comment>
<proteinExistence type="predicted"/>
<name>A0A0R2FYB2_9LACO</name>
<dbReference type="STRING" id="1123500.GCA_000420365_00304"/>
<protein>
    <submittedName>
        <fullName evidence="1">Uncharacterized protein</fullName>
    </submittedName>
</protein>
<dbReference type="Proteomes" id="UP000051296">
    <property type="component" value="Unassembled WGS sequence"/>
</dbReference>
<reference evidence="1 2" key="1">
    <citation type="journal article" date="2015" name="Genome Announc.">
        <title>Expanding the biotechnology potential of lactobacilli through comparative genomics of 213 strains and associated genera.</title>
        <authorList>
            <person name="Sun Z."/>
            <person name="Harris H.M."/>
            <person name="McCann A."/>
            <person name="Guo C."/>
            <person name="Argimon S."/>
            <person name="Zhang W."/>
            <person name="Yang X."/>
            <person name="Jeffery I.B."/>
            <person name="Cooney J.C."/>
            <person name="Kagawa T.F."/>
            <person name="Liu W."/>
            <person name="Song Y."/>
            <person name="Salvetti E."/>
            <person name="Wrobel A."/>
            <person name="Rasinkangas P."/>
            <person name="Parkhill J."/>
            <person name="Rea M.C."/>
            <person name="O'Sullivan O."/>
            <person name="Ritari J."/>
            <person name="Douillard F.P."/>
            <person name="Paul Ross R."/>
            <person name="Yang R."/>
            <person name="Briner A.E."/>
            <person name="Felis G.E."/>
            <person name="de Vos W.M."/>
            <person name="Barrangou R."/>
            <person name="Klaenhammer T.R."/>
            <person name="Caufield P.W."/>
            <person name="Cui Y."/>
            <person name="Zhang H."/>
            <person name="O'Toole P.W."/>
        </authorList>
    </citation>
    <scope>NUCLEOTIDE SEQUENCE [LARGE SCALE GENOMIC DNA]</scope>
    <source>
        <strain evidence="1 2">DSM 20190</strain>
    </source>
</reference>
<dbReference type="RefSeq" id="WP_022791107.1">
    <property type="nucleotide sequence ID" value="NZ_ATUU01000001.1"/>
</dbReference>
<accession>A0A0R2FYB2</accession>
<evidence type="ECO:0000313" key="1">
    <source>
        <dbReference type="EMBL" id="KRN33401.1"/>
    </source>
</evidence>
<evidence type="ECO:0000313" key="2">
    <source>
        <dbReference type="Proteomes" id="UP000051296"/>
    </source>
</evidence>
<gene>
    <name evidence="1" type="ORF">IV68_GL000199</name>
</gene>
<dbReference type="InParanoid" id="A0A0R2FYB2"/>
<keyword evidence="2" id="KW-1185">Reference proteome</keyword>
<sequence>MVGLLLFGLIVLAAWVSVRRLVRTATVSFQERMAPYQKVYSQTRNHHHQTTVFDGEFEEVDSHKVNS</sequence>
<dbReference type="PATRIC" id="fig|1123500.6.peg.197"/>
<organism evidence="1 2">
    <name type="scientific">Weissella halotolerans DSM 20190</name>
    <dbReference type="NCBI Taxonomy" id="1123500"/>
    <lineage>
        <taxon>Bacteria</taxon>
        <taxon>Bacillati</taxon>
        <taxon>Bacillota</taxon>
        <taxon>Bacilli</taxon>
        <taxon>Lactobacillales</taxon>
        <taxon>Lactobacillaceae</taxon>
        <taxon>Weissella</taxon>
    </lineage>
</organism>
<dbReference type="EMBL" id="JQAX01000001">
    <property type="protein sequence ID" value="KRN33401.1"/>
    <property type="molecule type" value="Genomic_DNA"/>
</dbReference>